<keyword evidence="14" id="KW-1185">Reference proteome</keyword>
<dbReference type="GO" id="GO:0005688">
    <property type="term" value="C:U6 snRNP"/>
    <property type="evidence" value="ECO:0007669"/>
    <property type="project" value="UniProtKB-ARBA"/>
</dbReference>
<evidence type="ECO:0000256" key="10">
    <source>
        <dbReference type="SAM" id="MobiDB-lite"/>
    </source>
</evidence>
<dbReference type="InterPro" id="IPR002083">
    <property type="entry name" value="MATH/TRAF_dom"/>
</dbReference>
<reference evidence="13" key="1">
    <citation type="submission" date="2022-07" db="EMBL/GenBank/DDBJ databases">
        <title>Genome Sequence of Leucocoprinus birnbaumii.</title>
        <authorList>
            <person name="Buettner E."/>
        </authorList>
    </citation>
    <scope>NUCLEOTIDE SEQUENCE</scope>
    <source>
        <strain evidence="13">VT141</strain>
    </source>
</reference>
<dbReference type="Gene3D" id="1.25.40.10">
    <property type="entry name" value="Tetratricopeptide repeat domain"/>
    <property type="match status" value="2"/>
</dbReference>
<evidence type="ECO:0000256" key="3">
    <source>
        <dbReference type="ARBA" id="ARBA00022737"/>
    </source>
</evidence>
<dbReference type="PROSITE" id="PS50102">
    <property type="entry name" value="RRM"/>
    <property type="match status" value="3"/>
</dbReference>
<feature type="domain" description="RRM" evidence="11">
    <location>
        <begin position="783"/>
        <end position="859"/>
    </location>
</feature>
<evidence type="ECO:0000256" key="7">
    <source>
        <dbReference type="ARBA" id="ARBA00093374"/>
    </source>
</evidence>
<dbReference type="Gene3D" id="3.30.70.330">
    <property type="match status" value="4"/>
</dbReference>
<dbReference type="CDD" id="cd00590">
    <property type="entry name" value="RRM_SF"/>
    <property type="match status" value="1"/>
</dbReference>
<dbReference type="Proteomes" id="UP001213000">
    <property type="component" value="Unassembled WGS sequence"/>
</dbReference>
<organism evidence="13 14">
    <name type="scientific">Leucocoprinus birnbaumii</name>
    <dbReference type="NCBI Taxonomy" id="56174"/>
    <lineage>
        <taxon>Eukaryota</taxon>
        <taxon>Fungi</taxon>
        <taxon>Dikarya</taxon>
        <taxon>Basidiomycota</taxon>
        <taxon>Agaricomycotina</taxon>
        <taxon>Agaricomycetes</taxon>
        <taxon>Agaricomycetidae</taxon>
        <taxon>Agaricales</taxon>
        <taxon>Agaricineae</taxon>
        <taxon>Agaricaceae</taxon>
        <taxon>Leucocoprinus</taxon>
    </lineage>
</organism>
<dbReference type="InterPro" id="IPR012677">
    <property type="entry name" value="Nucleotide-bd_a/b_plait_sf"/>
</dbReference>
<evidence type="ECO:0000256" key="9">
    <source>
        <dbReference type="PROSITE-ProRule" id="PRU00176"/>
    </source>
</evidence>
<dbReference type="CDD" id="cd12296">
    <property type="entry name" value="RRM1_Prp24"/>
    <property type="match status" value="1"/>
</dbReference>
<name>A0AAD5VN87_9AGAR</name>
<dbReference type="GO" id="GO:0008380">
    <property type="term" value="P:RNA splicing"/>
    <property type="evidence" value="ECO:0007669"/>
    <property type="project" value="UniProtKB-KW"/>
</dbReference>
<dbReference type="InterPro" id="IPR011333">
    <property type="entry name" value="SKP1/BTB/POZ_sf"/>
</dbReference>
<evidence type="ECO:0000313" key="14">
    <source>
        <dbReference type="Proteomes" id="UP001213000"/>
    </source>
</evidence>
<feature type="domain" description="RRM" evidence="11">
    <location>
        <begin position="692"/>
        <end position="769"/>
    </location>
</feature>
<dbReference type="GO" id="GO:0006397">
    <property type="term" value="P:mRNA processing"/>
    <property type="evidence" value="ECO:0007669"/>
    <property type="project" value="UniProtKB-KW"/>
</dbReference>
<dbReference type="GO" id="GO:0003723">
    <property type="term" value="F:RNA binding"/>
    <property type="evidence" value="ECO:0007669"/>
    <property type="project" value="UniProtKB-UniRule"/>
</dbReference>
<dbReference type="FunFam" id="3.30.70.330:FF:000365">
    <property type="entry name" value="U4/U6 snRNA-associated-splicing factor PRP24"/>
    <property type="match status" value="1"/>
</dbReference>
<evidence type="ECO:0000256" key="6">
    <source>
        <dbReference type="ARBA" id="ARBA00023242"/>
    </source>
</evidence>
<evidence type="ECO:0000256" key="5">
    <source>
        <dbReference type="ARBA" id="ARBA00023187"/>
    </source>
</evidence>
<dbReference type="InterPro" id="IPR000504">
    <property type="entry name" value="RRM_dom"/>
</dbReference>
<dbReference type="InterPro" id="IPR035979">
    <property type="entry name" value="RBD_domain_sf"/>
</dbReference>
<keyword evidence="5" id="KW-0508">mRNA splicing</keyword>
<dbReference type="Gene3D" id="2.60.210.10">
    <property type="entry name" value="Apoptosis, Tumor Necrosis Factor Receptor Associated Protein 2, Chain A"/>
    <property type="match status" value="1"/>
</dbReference>
<comment type="caution">
    <text evidence="13">The sequence shown here is derived from an EMBL/GenBank/DDBJ whole genome shotgun (WGS) entry which is preliminary data.</text>
</comment>
<evidence type="ECO:0000256" key="1">
    <source>
        <dbReference type="ARBA" id="ARBA00004123"/>
    </source>
</evidence>
<dbReference type="InterPro" id="IPR034397">
    <property type="entry name" value="Prp24_RRM1"/>
</dbReference>
<dbReference type="PROSITE" id="PS50144">
    <property type="entry name" value="MATH"/>
    <property type="match status" value="1"/>
</dbReference>
<accession>A0AAD5VN87</accession>
<dbReference type="PANTHER" id="PTHR24012">
    <property type="entry name" value="RNA BINDING PROTEIN"/>
    <property type="match status" value="1"/>
</dbReference>
<dbReference type="SUPFAM" id="SSF54928">
    <property type="entry name" value="RNA-binding domain, RBD"/>
    <property type="match status" value="2"/>
</dbReference>
<feature type="domain" description="MATH" evidence="12">
    <location>
        <begin position="1032"/>
        <end position="1201"/>
    </location>
</feature>
<dbReference type="EMBL" id="JANIEX010000608">
    <property type="protein sequence ID" value="KAJ3565020.1"/>
    <property type="molecule type" value="Genomic_DNA"/>
</dbReference>
<feature type="region of interest" description="Disordered" evidence="10">
    <location>
        <begin position="570"/>
        <end position="618"/>
    </location>
</feature>
<dbReference type="SMART" id="SM00360">
    <property type="entry name" value="RRM"/>
    <property type="match status" value="4"/>
</dbReference>
<evidence type="ECO:0000259" key="12">
    <source>
        <dbReference type="PROSITE" id="PS50144"/>
    </source>
</evidence>
<dbReference type="Pfam" id="PF00076">
    <property type="entry name" value="RRM_1"/>
    <property type="match status" value="3"/>
</dbReference>
<dbReference type="SUPFAM" id="SSF48452">
    <property type="entry name" value="TPR-like"/>
    <property type="match status" value="1"/>
</dbReference>
<gene>
    <name evidence="13" type="ORF">NP233_g7910</name>
</gene>
<dbReference type="CDD" id="cd00121">
    <property type="entry name" value="MATH"/>
    <property type="match status" value="1"/>
</dbReference>
<proteinExistence type="predicted"/>
<evidence type="ECO:0000256" key="4">
    <source>
        <dbReference type="ARBA" id="ARBA00022884"/>
    </source>
</evidence>
<comment type="function">
    <text evidence="7">Functions as a recycling factor of the spliceosome, a machinery that forms on each precursor-messenger RNA (pre-mRNA) and catalyzes the removal of introns. Chaperones the re-annealing of U4 and U6 snRNAs (small nuclear RNAs) released from previous rounds of splicing, an initial step in reforming the U4/U6-U5 tri-snRNP (small nuclear ribonucleoprotein) that can reassemble into another spliceosome complex; this step involves binding U6 and facilitating the unwinding of the U6 internal stem loop, followed by base-pairing of U6 to U4.</text>
</comment>
<feature type="compositionally biased region" description="Basic and acidic residues" evidence="10">
    <location>
        <begin position="579"/>
        <end position="590"/>
    </location>
</feature>
<evidence type="ECO:0000313" key="13">
    <source>
        <dbReference type="EMBL" id="KAJ3565020.1"/>
    </source>
</evidence>
<feature type="region of interest" description="Disordered" evidence="10">
    <location>
        <begin position="952"/>
        <end position="1007"/>
    </location>
</feature>
<dbReference type="Gene3D" id="3.30.710.10">
    <property type="entry name" value="Potassium Channel Kv1.1, Chain A"/>
    <property type="match status" value="1"/>
</dbReference>
<evidence type="ECO:0000256" key="8">
    <source>
        <dbReference type="ARBA" id="ARBA00093627"/>
    </source>
</evidence>
<keyword evidence="2" id="KW-0507">mRNA processing</keyword>
<evidence type="ECO:0000259" key="11">
    <source>
        <dbReference type="PROSITE" id="PS50102"/>
    </source>
</evidence>
<dbReference type="InterPro" id="IPR008974">
    <property type="entry name" value="TRAF-like"/>
</dbReference>
<sequence>MDDSLNALSNVLSSIAEQPHNVALHVQHIQLAQSDPALDSELRSAMEMMTEFLAADPEHVWLPLIEQTHNIVDLDTASGVKELLSLYERAEKDYLSIPLLQKHLQLVVERYEKYHGDDKEMKPADLGDMFSEEWTREQMSSIVLRGQSHLTQSCLLWDVQRDWELERLAETAKAEKGSAIEYVEHFLLDRLQQPHSNNEETFQTYSSFTTNYKPPSEYENLLISASKSRSQATRSWERREALESALRQSPSLQAYGTYIAAEWRAKRIDFFTASGIYERAITFAASRRFKGDQGAEEALRSFWTGYMDAATSAEEGLDVELQIVQRAARSVPAFGEIWARYMRVVERMDEALEGVEEQEEQEGKETAHDVFTRALETKVIQQDVEQLIPVVLARASYERRRVESGKADEGGLATLISILESGIEMACQVVKYGDTRLRLEKALVDVYERLVDMPDAAIAILRKATNRQKTSYSTLIAYTDCLIKHEQYEEARKFFNEIHLKQIDWPEAIWEAWLTFEQLHGSVTDISICSEAEKAGYQIQLQAQAVDVIQDATGPASASTNAVAAAASMEVDAQSQDAQVERRGTKRAVEEEFPAPDSNKKVKTEPQPQPLKRDRENSTVFVADLPSDVIEEDLTKLFSDCGNVREVKITPLPDALVATVEFHERESVPAALTKDKKRINGQEIAVHLAWRSTLYATNFPESADDPFMRNLFGKYGTIFEIRWPSKKFKATRRFCYIQFTYPAAAEAALEVHQRELEPGLPVSVYISNPERKKERTDHDANEREIYVAGLSKFTTRADLQKVFQTYGKVKDIRLAEADDGHAKGYAFVEYDNPNDARAALGANNHELKKRRIAVTLSDPRVRARHKTIAETGLTRSAEIRQRSVRIRGLPPNTQEGLLQQALEKIALIKRVELFEDKHEAVVELETAAEAGKLLLRTEPLVFNDHTLQLSEEGGQVKSAPPPKAGGMFVPRKAGASRPKAGLGFTRAKGKNESSAGAAGVSGSAGGAKGQNDFRTCFGLPKLVESDCSESCSLTFEWTIRNLKHLFDTSKGDAKSKAVKSPKFGGGRWQILFYANGGVPKELPQLAESGGYISLFLACEPTATEREAALRNSGKWVRDGIYKFCFELRKQVVCINSHWRSELTSCPSVEKNILHNLKEASNHSFSYKTANWGWAQFARRDAVYYQSISAKTQDAFTIVCTITSSPSSTSLLPPSLNLSVPKPLIDTVGSLLDDPRYSDVEFVILRRNESPRKARRIWASRKMLQRAEHFEDMLGSNFAEGAMDYNPLQTPRPTTQAIGNSIAQSEAGAYNEDYLDSDDEDDDYFEGDDHEDIASQADSSDTEFAHVNAPHGDELSESIVQQDSRQVDDPMIGSQVDPLSTSLLLASIVIPDPAPTNGPDNQPATAKSHSTVLIRGVAYNTYRALLYYLYTDNIVFAPLSSCFVTSRLVMTSPSLPSSPRSEDTPPPPPSSRKTTYTDSATSRKEWIRDWMKHNPGRPAPCSAKAIYREADRLDLSDLKARAAHHIFKALTVENIAYEVFSPFASTFEEIRKVEIDFFLKNWQEIRTSDAMKSVWHQIRIGRHPGFEEAIAMNLEFKPDTPVTPTVVKNEVPSQTARD</sequence>
<keyword evidence="3" id="KW-0677">Repeat</keyword>
<feature type="region of interest" description="Disordered" evidence="10">
    <location>
        <begin position="1451"/>
        <end position="1479"/>
    </location>
</feature>
<evidence type="ECO:0000256" key="2">
    <source>
        <dbReference type="ARBA" id="ARBA00022664"/>
    </source>
</evidence>
<comment type="subcellular location">
    <subcellularLocation>
        <location evidence="1">Nucleus</location>
    </subcellularLocation>
</comment>
<dbReference type="InterPro" id="IPR011990">
    <property type="entry name" value="TPR-like_helical_dom_sf"/>
</dbReference>
<protein>
    <recommendedName>
        <fullName evidence="8">U4/U6 snRNA-associated-splicing factor PRP24</fullName>
    </recommendedName>
</protein>
<keyword evidence="6" id="KW-0539">Nucleus</keyword>
<keyword evidence="4 9" id="KW-0694">RNA-binding</keyword>
<dbReference type="SUPFAM" id="SSF49599">
    <property type="entry name" value="TRAF domain-like"/>
    <property type="match status" value="1"/>
</dbReference>
<feature type="domain" description="RRM" evidence="11">
    <location>
        <begin position="618"/>
        <end position="691"/>
    </location>
</feature>